<gene>
    <name evidence="2" type="ORF">HCDG_02916</name>
</gene>
<evidence type="ECO:0000256" key="1">
    <source>
        <dbReference type="SAM" id="MobiDB-lite"/>
    </source>
</evidence>
<reference evidence="3" key="1">
    <citation type="submission" date="2009-05" db="EMBL/GenBank/DDBJ databases">
        <title>The genome sequence of Ajellomyces capsulatus strain H143.</title>
        <authorList>
            <person name="Champion M."/>
            <person name="Cuomo C.A."/>
            <person name="Ma L.-J."/>
            <person name="Henn M.R."/>
            <person name="Sil A."/>
            <person name="Goldman B."/>
            <person name="Young S.K."/>
            <person name="Kodira C.D."/>
            <person name="Zeng Q."/>
            <person name="Koehrsen M."/>
            <person name="Alvarado L."/>
            <person name="Berlin A.M."/>
            <person name="Borenstein D."/>
            <person name="Chen Z."/>
            <person name="Engels R."/>
            <person name="Freedman E."/>
            <person name="Gellesch M."/>
            <person name="Goldberg J."/>
            <person name="Griggs A."/>
            <person name="Gujja S."/>
            <person name="Heiman D.I."/>
            <person name="Hepburn T.A."/>
            <person name="Howarth C."/>
            <person name="Jen D."/>
            <person name="Larson L."/>
            <person name="Lewis B."/>
            <person name="Mehta T."/>
            <person name="Park D."/>
            <person name="Pearson M."/>
            <person name="Roberts A."/>
            <person name="Saif S."/>
            <person name="Shea T.D."/>
            <person name="Shenoy N."/>
            <person name="Sisk P."/>
            <person name="Stolte C."/>
            <person name="Sykes S."/>
            <person name="Walk T."/>
            <person name="White J."/>
            <person name="Yandava C."/>
            <person name="Klein B."/>
            <person name="McEwen J.G."/>
            <person name="Puccia R."/>
            <person name="Goldman G.H."/>
            <person name="Felipe M.S."/>
            <person name="Nino-Vega G."/>
            <person name="San-Blas G."/>
            <person name="Taylor J.W."/>
            <person name="Mendoza L."/>
            <person name="Galagan J.E."/>
            <person name="Nusbaum C."/>
            <person name="Birren B.W."/>
        </authorList>
    </citation>
    <scope>NUCLEOTIDE SEQUENCE [LARGE SCALE GENOMIC DNA]</scope>
    <source>
        <strain evidence="3">H143</strain>
    </source>
</reference>
<dbReference type="Proteomes" id="UP000002624">
    <property type="component" value="Unassembled WGS sequence"/>
</dbReference>
<accession>C6H9N5</accession>
<sequence length="80" mass="8973">MKIRWSFDAKAGSTEPTKLLAHQFPAKVQLPSKLRAFFTQNEISITRTTHVSGRVARLETPGIDRSPASKGPTKRLISRR</sequence>
<protein>
    <submittedName>
        <fullName evidence="2">Uncharacterized protein</fullName>
    </submittedName>
</protein>
<dbReference type="VEuPathDB" id="FungiDB:HCDG_02916"/>
<evidence type="ECO:0000313" key="2">
    <source>
        <dbReference type="EMBL" id="EER43018.1"/>
    </source>
</evidence>
<organism evidence="2 3">
    <name type="scientific">Ajellomyces capsulatus (strain H143)</name>
    <name type="common">Darling's disease fungus</name>
    <name type="synonym">Histoplasma capsulatum</name>
    <dbReference type="NCBI Taxonomy" id="544712"/>
    <lineage>
        <taxon>Eukaryota</taxon>
        <taxon>Fungi</taxon>
        <taxon>Dikarya</taxon>
        <taxon>Ascomycota</taxon>
        <taxon>Pezizomycotina</taxon>
        <taxon>Eurotiomycetes</taxon>
        <taxon>Eurotiomycetidae</taxon>
        <taxon>Onygenales</taxon>
        <taxon>Ajellomycetaceae</taxon>
        <taxon>Histoplasma</taxon>
    </lineage>
</organism>
<dbReference type="AlphaFoldDB" id="C6H9N5"/>
<dbReference type="EMBL" id="GG692421">
    <property type="protein sequence ID" value="EER43018.1"/>
    <property type="molecule type" value="Genomic_DNA"/>
</dbReference>
<proteinExistence type="predicted"/>
<dbReference type="OMA" id="QFPAKVQ"/>
<feature type="region of interest" description="Disordered" evidence="1">
    <location>
        <begin position="60"/>
        <end position="80"/>
    </location>
</feature>
<name>C6H9N5_AJECH</name>
<dbReference type="HOGENOM" id="CLU_2704266_0_0_1"/>
<evidence type="ECO:0000313" key="3">
    <source>
        <dbReference type="Proteomes" id="UP000002624"/>
    </source>
</evidence>